<dbReference type="Pfam" id="PF00169">
    <property type="entry name" value="PH"/>
    <property type="match status" value="1"/>
</dbReference>
<dbReference type="InterPro" id="IPR042067">
    <property type="entry name" value="Sip3_PH"/>
</dbReference>
<dbReference type="CDD" id="cd13280">
    <property type="entry name" value="PH_SIP3"/>
    <property type="match status" value="1"/>
</dbReference>
<dbReference type="InterPro" id="IPR011993">
    <property type="entry name" value="PH-like_dom_sf"/>
</dbReference>
<dbReference type="Gene3D" id="1.20.1270.60">
    <property type="entry name" value="Arfaptin homology (AH) domain/BAR domain"/>
    <property type="match status" value="1"/>
</dbReference>
<evidence type="ECO:0000256" key="3">
    <source>
        <dbReference type="ARBA" id="ARBA00022989"/>
    </source>
</evidence>
<evidence type="ECO:0000313" key="9">
    <source>
        <dbReference type="EMBL" id="ODQ65071.1"/>
    </source>
</evidence>
<dbReference type="OrthoDB" id="10070851at2759"/>
<comment type="subcellular location">
    <subcellularLocation>
        <location evidence="1">Membrane</location>
    </subcellularLocation>
</comment>
<evidence type="ECO:0000256" key="2">
    <source>
        <dbReference type="ARBA" id="ARBA00022692"/>
    </source>
</evidence>
<dbReference type="InterPro" id="IPR001849">
    <property type="entry name" value="PH_domain"/>
</dbReference>
<accession>A0A1E3PI31</accession>
<dbReference type="Gene3D" id="2.30.29.30">
    <property type="entry name" value="Pleckstrin-homology domain (PH domain)/Phosphotyrosine-binding domain (PTB)"/>
    <property type="match status" value="1"/>
</dbReference>
<dbReference type="SUPFAM" id="SSF50729">
    <property type="entry name" value="PH domain-like"/>
    <property type="match status" value="1"/>
</dbReference>
<dbReference type="Pfam" id="PF16016">
    <property type="entry name" value="VASt"/>
    <property type="match status" value="1"/>
</dbReference>
<keyword evidence="2 6" id="KW-0812">Transmembrane</keyword>
<dbReference type="SMART" id="SM00233">
    <property type="entry name" value="PH"/>
    <property type="match status" value="1"/>
</dbReference>
<dbReference type="Proteomes" id="UP000095009">
    <property type="component" value="Unassembled WGS sequence"/>
</dbReference>
<dbReference type="SUPFAM" id="SSF103657">
    <property type="entry name" value="BAR/IMD domain-like"/>
    <property type="match status" value="1"/>
</dbReference>
<feature type="transmembrane region" description="Helical" evidence="6">
    <location>
        <begin position="1060"/>
        <end position="1087"/>
    </location>
</feature>
<evidence type="ECO:0000256" key="5">
    <source>
        <dbReference type="SAM" id="MobiDB-lite"/>
    </source>
</evidence>
<organism evidence="9 10">
    <name type="scientific">Nadsonia fulvescens var. elongata DSM 6958</name>
    <dbReference type="NCBI Taxonomy" id="857566"/>
    <lineage>
        <taxon>Eukaryota</taxon>
        <taxon>Fungi</taxon>
        <taxon>Dikarya</taxon>
        <taxon>Ascomycota</taxon>
        <taxon>Saccharomycotina</taxon>
        <taxon>Dipodascomycetes</taxon>
        <taxon>Dipodascales</taxon>
        <taxon>Dipodascales incertae sedis</taxon>
        <taxon>Nadsonia</taxon>
    </lineage>
</organism>
<dbReference type="PROSITE" id="PS50003">
    <property type="entry name" value="PH_DOMAIN"/>
    <property type="match status" value="1"/>
</dbReference>
<feature type="region of interest" description="Disordered" evidence="5">
    <location>
        <begin position="1"/>
        <end position="35"/>
    </location>
</feature>
<name>A0A1E3PI31_9ASCO</name>
<gene>
    <name evidence="9" type="ORF">NADFUDRAFT_51670</name>
</gene>
<evidence type="ECO:0000256" key="4">
    <source>
        <dbReference type="ARBA" id="ARBA00023136"/>
    </source>
</evidence>
<dbReference type="InterPro" id="IPR031968">
    <property type="entry name" value="VASt"/>
</dbReference>
<keyword evidence="4 6" id="KW-0472">Membrane</keyword>
<proteinExistence type="predicted"/>
<dbReference type="PANTHER" id="PTHR14248">
    <property type="entry name" value="CYCLIN Y, ISOFORM A"/>
    <property type="match status" value="1"/>
</dbReference>
<dbReference type="InterPro" id="IPR004148">
    <property type="entry name" value="BAR_dom"/>
</dbReference>
<protein>
    <submittedName>
        <fullName evidence="9">Uncharacterized protein</fullName>
    </submittedName>
</protein>
<sequence>MSSDLGSSSPNNQRNEPQGTKSNPPAPANSDSDPNNIKNSKIYLPVTLIPVAFKEASIDSPTFRAYINYLTIQVDMLDRWVDGISKALGRLSTEMDTVQEAVNGVITKFILSLVADGIIDHDYTMLATRRYAEGAKYFWSRLIRSIKFHNLHFTEPLAELQKTEIRSFKEFGRTFEVAQSKYDGMLTRYTSLSKTKEPSALRESAFLLYEVRKQYIKASFDISVAIINLHRSVDRILVNAVSDWFLSVQHVGTDSSNELFIKLGIEMHRLRSWSNASELAFDSIHKDMISARKRIEESTLTAILPSRDLKDYTLASAPSKFVFEFSAASSPAEKHGWLFVRTTVKQMRQVWVRRWVFVKSGIFGWLTLSPQKTSVQESDKIGVLLCNIRPIDDEDRRFCFEIKTKDTALIVQAESQAEMTSWLNVFDLLKRQSLEADKDGSSSAFKRFTPPFQEFASNQNTSVDNELTHDNNVSDAAQFENVIKKAGINTNGLNNNNQPGSTLQQFLSVGKIVADTFKTGNMDLLASGPFGTSLAPSPLMNTPITTALTRLALFAGAFITPTAVPTAMTSNVWGSVNWGLYQKVSVSLGEEENQPEKVSNDKLGNAYEAISYPESYPLELKSQDFQMRSIFQTLVDNDLNDRVVTVFRCLWNPNPLQELPGRIFVTLRNIYLYSCSLGFVSIRKLPLTHLIGVEGSPESGWDNLHFLTENGSIMKCRVFLDSGRLLQRRFQILIANCNAASPRNLEEMIPILTECDPKGIVLKQSDTDGWHEREQDDLDEEGEPSTFSSAFNSGTISDNLIGRYKLNQNKRNSVLTRNMPAVNFAGQENDLNNNALIVDYIKGMTLDYENHFNVSAKAMYHIMFGNKSPLFSNRYSRFFSFSNVKRSDWYETLDKQLERKVDYDMIFGTLLRSKNIGRMSYIQKIEYVDDNNCYLICDSKPQFKIATSVMSINLKYAILATKKKGCVVRIWHKIDCIEKGFVFTRSVVTRAVNGVLAEDIKQLNLILTANCDKVGDQAQLVRAIKLFGHLSPTNEQGNVADTISEKEKPMPPINISLTDFLFWVFLSALCRVLTFASFFISIAANATRVLWREVSLNRTLALSLILSSLINFAFVGRTSYVYWVSRHADKHISQIISPTKGTIMKRAIYLSEINDLIKESNEVVHMPDSKCYGKFHEAIAQFTNTNYDTSALVTHSNDDSELTNSKSIVKFIQVRDALSIKRNELLVDLRTVNSIEQKLLDSTWKNWVLDESHLCEIAKSKIMGTILEPDSHSNDISVAKTRALFQYCDSCQSESKLLTEGDGTLM</sequence>
<evidence type="ECO:0000256" key="6">
    <source>
        <dbReference type="SAM" id="Phobius"/>
    </source>
</evidence>
<dbReference type="GO" id="GO:0005737">
    <property type="term" value="C:cytoplasm"/>
    <property type="evidence" value="ECO:0007669"/>
    <property type="project" value="InterPro"/>
</dbReference>
<evidence type="ECO:0000313" key="10">
    <source>
        <dbReference type="Proteomes" id="UP000095009"/>
    </source>
</evidence>
<dbReference type="PROSITE" id="PS51778">
    <property type="entry name" value="VAST"/>
    <property type="match status" value="1"/>
</dbReference>
<dbReference type="Pfam" id="PF16746">
    <property type="entry name" value="BAR_3"/>
    <property type="match status" value="1"/>
</dbReference>
<dbReference type="GO" id="GO:0016020">
    <property type="term" value="C:membrane"/>
    <property type="evidence" value="ECO:0007669"/>
    <property type="project" value="UniProtKB-SubCell"/>
</dbReference>
<evidence type="ECO:0000259" key="8">
    <source>
        <dbReference type="PROSITE" id="PS51778"/>
    </source>
</evidence>
<feature type="domain" description="VASt" evidence="8">
    <location>
        <begin position="843"/>
        <end position="1004"/>
    </location>
</feature>
<evidence type="ECO:0000256" key="1">
    <source>
        <dbReference type="ARBA" id="ARBA00004370"/>
    </source>
</evidence>
<reference evidence="9 10" key="1">
    <citation type="journal article" date="2016" name="Proc. Natl. Acad. Sci. U.S.A.">
        <title>Comparative genomics of biotechnologically important yeasts.</title>
        <authorList>
            <person name="Riley R."/>
            <person name="Haridas S."/>
            <person name="Wolfe K.H."/>
            <person name="Lopes M.R."/>
            <person name="Hittinger C.T."/>
            <person name="Goeker M."/>
            <person name="Salamov A.A."/>
            <person name="Wisecaver J.H."/>
            <person name="Long T.M."/>
            <person name="Calvey C.H."/>
            <person name="Aerts A.L."/>
            <person name="Barry K.W."/>
            <person name="Choi C."/>
            <person name="Clum A."/>
            <person name="Coughlan A.Y."/>
            <person name="Deshpande S."/>
            <person name="Douglass A.P."/>
            <person name="Hanson S.J."/>
            <person name="Klenk H.-P."/>
            <person name="LaButti K.M."/>
            <person name="Lapidus A."/>
            <person name="Lindquist E.A."/>
            <person name="Lipzen A.M."/>
            <person name="Meier-Kolthoff J.P."/>
            <person name="Ohm R.A."/>
            <person name="Otillar R.P."/>
            <person name="Pangilinan J.L."/>
            <person name="Peng Y."/>
            <person name="Rokas A."/>
            <person name="Rosa C.A."/>
            <person name="Scheuner C."/>
            <person name="Sibirny A.A."/>
            <person name="Slot J.C."/>
            <person name="Stielow J.B."/>
            <person name="Sun H."/>
            <person name="Kurtzman C.P."/>
            <person name="Blackwell M."/>
            <person name="Grigoriev I.V."/>
            <person name="Jeffries T.W."/>
        </authorList>
    </citation>
    <scope>NUCLEOTIDE SEQUENCE [LARGE SCALE GENOMIC DNA]</scope>
    <source>
        <strain evidence="9 10">DSM 6958</strain>
    </source>
</reference>
<dbReference type="STRING" id="857566.A0A1E3PI31"/>
<dbReference type="EMBL" id="KV454410">
    <property type="protein sequence ID" value="ODQ65071.1"/>
    <property type="molecule type" value="Genomic_DNA"/>
</dbReference>
<keyword evidence="3 6" id="KW-1133">Transmembrane helix</keyword>
<keyword evidence="10" id="KW-1185">Reference proteome</keyword>
<feature type="domain" description="PH" evidence="7">
    <location>
        <begin position="331"/>
        <end position="431"/>
    </location>
</feature>
<feature type="transmembrane region" description="Helical" evidence="6">
    <location>
        <begin position="1099"/>
        <end position="1123"/>
    </location>
</feature>
<dbReference type="InterPro" id="IPR027267">
    <property type="entry name" value="AH/BAR_dom_sf"/>
</dbReference>
<evidence type="ECO:0000259" key="7">
    <source>
        <dbReference type="PROSITE" id="PS50003"/>
    </source>
</evidence>